<organism evidence="3">
    <name type="scientific">Cuerna arida</name>
    <dbReference type="NCBI Taxonomy" id="1464854"/>
    <lineage>
        <taxon>Eukaryota</taxon>
        <taxon>Metazoa</taxon>
        <taxon>Ecdysozoa</taxon>
        <taxon>Arthropoda</taxon>
        <taxon>Hexapoda</taxon>
        <taxon>Insecta</taxon>
        <taxon>Pterygota</taxon>
        <taxon>Neoptera</taxon>
        <taxon>Paraneoptera</taxon>
        <taxon>Hemiptera</taxon>
        <taxon>Auchenorrhyncha</taxon>
        <taxon>Membracoidea</taxon>
        <taxon>Cicadellidae</taxon>
        <taxon>Cicadellinae</taxon>
        <taxon>Proconiini</taxon>
        <taxon>Cuerna</taxon>
    </lineage>
</organism>
<dbReference type="GO" id="GO:0005759">
    <property type="term" value="C:mitochondrial matrix"/>
    <property type="evidence" value="ECO:0007669"/>
    <property type="project" value="TreeGrafter"/>
</dbReference>
<evidence type="ECO:0000256" key="2">
    <source>
        <dbReference type="ARBA" id="ARBA00022946"/>
    </source>
</evidence>
<evidence type="ECO:0000256" key="1">
    <source>
        <dbReference type="ARBA" id="ARBA00007692"/>
    </source>
</evidence>
<dbReference type="Gene3D" id="1.25.70.10">
    <property type="entry name" value="Transcription termination factor 3, mitochondrial"/>
    <property type="match status" value="1"/>
</dbReference>
<proteinExistence type="inferred from homology"/>
<protein>
    <submittedName>
        <fullName evidence="3">Uncharacterized protein</fullName>
    </submittedName>
</protein>
<dbReference type="AlphaFoldDB" id="A0A1B6GM58"/>
<dbReference type="EMBL" id="GECZ01006288">
    <property type="protein sequence ID" value="JAS63481.1"/>
    <property type="molecule type" value="Transcribed_RNA"/>
</dbReference>
<accession>A0A1B6GM58</accession>
<comment type="similarity">
    <text evidence="1">Belongs to the mTERF family.</text>
</comment>
<name>A0A1B6GM58_9HEMI</name>
<reference evidence="3" key="1">
    <citation type="submission" date="2015-11" db="EMBL/GenBank/DDBJ databases">
        <title>De novo transcriptome assembly of four potential Pierce s Disease insect vectors from Arizona vineyards.</title>
        <authorList>
            <person name="Tassone E.E."/>
        </authorList>
    </citation>
    <scope>NUCLEOTIDE SEQUENCE</scope>
</reference>
<feature type="non-terminal residue" evidence="3">
    <location>
        <position position="139"/>
    </location>
</feature>
<dbReference type="GO" id="GO:0003676">
    <property type="term" value="F:nucleic acid binding"/>
    <property type="evidence" value="ECO:0007669"/>
    <property type="project" value="InterPro"/>
</dbReference>
<dbReference type="GO" id="GO:0006393">
    <property type="term" value="P:termination of mitochondrial transcription"/>
    <property type="evidence" value="ECO:0007669"/>
    <property type="project" value="TreeGrafter"/>
</dbReference>
<dbReference type="InterPro" id="IPR038538">
    <property type="entry name" value="MTERF_sf"/>
</dbReference>
<dbReference type="PANTHER" id="PTHR15437">
    <property type="entry name" value="TRANSCRIPTION TERMINATION FACTOR, MITOCHONDRIAL"/>
    <property type="match status" value="1"/>
</dbReference>
<dbReference type="PANTHER" id="PTHR15437:SF6">
    <property type="entry name" value="TRANSCRIPTION TERMINATION FACTOR, MITOCHONDRIAL"/>
    <property type="match status" value="1"/>
</dbReference>
<sequence>FPFIFRVPAERIKKILKLLTDLGIQPQYILSDIWILMHNVNRMEERKPIIENLKIKNPKPWILRCTSDVFEEYVWRHEENKKILGEFDSVDKYMAHRLNCSVADAAQMLKLSETKNISPIKVKRLLDLLFEKGFTPTQI</sequence>
<keyword evidence="2" id="KW-0809">Transit peptide</keyword>
<evidence type="ECO:0000313" key="3">
    <source>
        <dbReference type="EMBL" id="JAS63481.1"/>
    </source>
</evidence>
<gene>
    <name evidence="3" type="ORF">g.45088</name>
</gene>
<feature type="non-terminal residue" evidence="3">
    <location>
        <position position="1"/>
    </location>
</feature>
<dbReference type="InterPro" id="IPR003690">
    <property type="entry name" value="MTERF"/>
</dbReference>